<dbReference type="SMART" id="SM00862">
    <property type="entry name" value="Trans_reg_C"/>
    <property type="match status" value="1"/>
</dbReference>
<keyword evidence="8" id="KW-1185">Reference proteome</keyword>
<reference evidence="7 8" key="1">
    <citation type="submission" date="2018-10" db="EMBL/GenBank/DDBJ databases">
        <title>Genomic Encyclopedia of Archaeal and Bacterial Type Strains, Phase II (KMG-II): from individual species to whole genera.</title>
        <authorList>
            <person name="Goeker M."/>
        </authorList>
    </citation>
    <scope>NUCLEOTIDE SEQUENCE [LARGE SCALE GENOMIC DNA]</scope>
    <source>
        <strain evidence="7 8">DSM 45657</strain>
    </source>
</reference>
<dbReference type="EMBL" id="RCDD01000001">
    <property type="protein sequence ID" value="RLK61984.1"/>
    <property type="molecule type" value="Genomic_DNA"/>
</dbReference>
<keyword evidence="3 5" id="KW-0238">DNA-binding</keyword>
<protein>
    <submittedName>
        <fullName evidence="7">DNA-binding SARP family transcriptional activator</fullName>
    </submittedName>
</protein>
<proteinExistence type="inferred from homology"/>
<dbReference type="AlphaFoldDB" id="A0A421BC84"/>
<dbReference type="Pfam" id="PF00486">
    <property type="entry name" value="Trans_reg_C"/>
    <property type="match status" value="1"/>
</dbReference>
<dbReference type="SUPFAM" id="SSF48452">
    <property type="entry name" value="TPR-like"/>
    <property type="match status" value="1"/>
</dbReference>
<dbReference type="GO" id="GO:0000160">
    <property type="term" value="P:phosphorelay signal transduction system"/>
    <property type="evidence" value="ECO:0007669"/>
    <property type="project" value="InterPro"/>
</dbReference>
<organism evidence="7 8">
    <name type="scientific">Actinokineospora cianjurensis</name>
    <dbReference type="NCBI Taxonomy" id="585224"/>
    <lineage>
        <taxon>Bacteria</taxon>
        <taxon>Bacillati</taxon>
        <taxon>Actinomycetota</taxon>
        <taxon>Actinomycetes</taxon>
        <taxon>Pseudonocardiales</taxon>
        <taxon>Pseudonocardiaceae</taxon>
        <taxon>Actinokineospora</taxon>
    </lineage>
</organism>
<keyword evidence="4" id="KW-0804">Transcription</keyword>
<evidence type="ECO:0000256" key="2">
    <source>
        <dbReference type="ARBA" id="ARBA00023015"/>
    </source>
</evidence>
<dbReference type="InterPro" id="IPR011990">
    <property type="entry name" value="TPR-like_helical_dom_sf"/>
</dbReference>
<dbReference type="SUPFAM" id="SSF52540">
    <property type="entry name" value="P-loop containing nucleoside triphosphate hydrolases"/>
    <property type="match status" value="1"/>
</dbReference>
<dbReference type="SUPFAM" id="SSF46894">
    <property type="entry name" value="C-terminal effector domain of the bipartite response regulators"/>
    <property type="match status" value="1"/>
</dbReference>
<feature type="DNA-binding region" description="OmpR/PhoB-type" evidence="5">
    <location>
        <begin position="2"/>
        <end position="107"/>
    </location>
</feature>
<gene>
    <name evidence="7" type="ORF">CLV68_2534</name>
</gene>
<dbReference type="Gene3D" id="1.10.10.10">
    <property type="entry name" value="Winged helix-like DNA-binding domain superfamily/Winged helix DNA-binding domain"/>
    <property type="match status" value="1"/>
</dbReference>
<dbReference type="PROSITE" id="PS51755">
    <property type="entry name" value="OMPR_PHOB"/>
    <property type="match status" value="1"/>
</dbReference>
<dbReference type="SMART" id="SM01043">
    <property type="entry name" value="BTAD"/>
    <property type="match status" value="1"/>
</dbReference>
<evidence type="ECO:0000256" key="3">
    <source>
        <dbReference type="ARBA" id="ARBA00023125"/>
    </source>
</evidence>
<dbReference type="Gene3D" id="1.25.40.10">
    <property type="entry name" value="Tetratricopeptide repeat domain"/>
    <property type="match status" value="1"/>
</dbReference>
<feature type="domain" description="OmpR/PhoB-type" evidence="6">
    <location>
        <begin position="2"/>
        <end position="107"/>
    </location>
</feature>
<evidence type="ECO:0000313" key="7">
    <source>
        <dbReference type="EMBL" id="RLK61984.1"/>
    </source>
</evidence>
<dbReference type="GO" id="GO:0003677">
    <property type="term" value="F:DNA binding"/>
    <property type="evidence" value="ECO:0007669"/>
    <property type="project" value="UniProtKB-UniRule"/>
</dbReference>
<dbReference type="RefSeq" id="WP_147459967.1">
    <property type="nucleotide sequence ID" value="NZ_RCDD01000001.1"/>
</dbReference>
<dbReference type="InterPro" id="IPR036388">
    <property type="entry name" value="WH-like_DNA-bd_sf"/>
</dbReference>
<name>A0A421BC84_9PSEU</name>
<dbReference type="GO" id="GO:0006355">
    <property type="term" value="P:regulation of DNA-templated transcription"/>
    <property type="evidence" value="ECO:0007669"/>
    <property type="project" value="InterPro"/>
</dbReference>
<dbReference type="InterPro" id="IPR051677">
    <property type="entry name" value="AfsR-DnrI-RedD_regulator"/>
</dbReference>
<evidence type="ECO:0000256" key="5">
    <source>
        <dbReference type="PROSITE-ProRule" id="PRU01091"/>
    </source>
</evidence>
<dbReference type="OrthoDB" id="134712at2"/>
<comment type="caution">
    <text evidence="7">The sequence shown here is derived from an EMBL/GenBank/DDBJ whole genome shotgun (WGS) entry which is preliminary data.</text>
</comment>
<sequence length="563" mass="57927">MAAEAGRGGGGLWAGLLGPVEARRGGAALPLGSAGRQAVFAVLALGAGQVVPRDRLVDGLWERPPASAARIIQTYVGDLRRVLEPDRARWTSGRLLRTTDAGYVLDLPDDGVDVRVLDRLRTRSDLAAVDAALALWRGEPLSGVSGPFADGQRVRLGETRLSLVETRMRLLVDAGRAEDAAAELAVLTEEHPERDGLRALLMTALAAGGRPAQAIEVFHRGRAGPDLLALHERILTGTQPGRVDSGFVGRRAEVAALRAVAARPGGLVLVEGVAGAGKSALLRAALADTDVTWFTPGLPEPRSGLVVVDGPDPAALGWSVPLVVAARPGHALRARATRVITLGPLADSDIAALTTALGAPELAAAAVRESGGSPGFAAALVDAGGDAEQVARATTAALAPELLEPLRRVALLGEYGPRAQVVAAHPGDRWLGAAVAAGVLCESGDQVGFAQPSLRRALLAGLPRAVRVVLHRELARDLAAAGAPADRVAHHLLDGAATIHGWASDWIAGNVDAMSPGLAVRVLRHAVGQDALPSSARTGFTAALVRLLLTGEPAATEQGTNGK</sequence>
<evidence type="ECO:0000259" key="6">
    <source>
        <dbReference type="PROSITE" id="PS51755"/>
    </source>
</evidence>
<dbReference type="PANTHER" id="PTHR35807:SF1">
    <property type="entry name" value="TRANSCRIPTIONAL REGULATOR REDD"/>
    <property type="match status" value="1"/>
</dbReference>
<dbReference type="InterPro" id="IPR016032">
    <property type="entry name" value="Sig_transdc_resp-reg_C-effctor"/>
</dbReference>
<dbReference type="PANTHER" id="PTHR35807">
    <property type="entry name" value="TRANSCRIPTIONAL REGULATOR REDD-RELATED"/>
    <property type="match status" value="1"/>
</dbReference>
<evidence type="ECO:0000313" key="8">
    <source>
        <dbReference type="Proteomes" id="UP000282454"/>
    </source>
</evidence>
<dbReference type="Pfam" id="PF03704">
    <property type="entry name" value="BTAD"/>
    <property type="match status" value="1"/>
</dbReference>
<evidence type="ECO:0000256" key="4">
    <source>
        <dbReference type="ARBA" id="ARBA00023163"/>
    </source>
</evidence>
<dbReference type="Proteomes" id="UP000282454">
    <property type="component" value="Unassembled WGS sequence"/>
</dbReference>
<dbReference type="InterPro" id="IPR027417">
    <property type="entry name" value="P-loop_NTPase"/>
</dbReference>
<dbReference type="InterPro" id="IPR005158">
    <property type="entry name" value="BTAD"/>
</dbReference>
<comment type="similarity">
    <text evidence="1">Belongs to the AfsR/DnrI/RedD regulatory family.</text>
</comment>
<dbReference type="InterPro" id="IPR001867">
    <property type="entry name" value="OmpR/PhoB-type_DNA-bd"/>
</dbReference>
<keyword evidence="2" id="KW-0805">Transcription regulation</keyword>
<evidence type="ECO:0000256" key="1">
    <source>
        <dbReference type="ARBA" id="ARBA00005820"/>
    </source>
</evidence>
<accession>A0A421BC84</accession>